<evidence type="ECO:0000313" key="1">
    <source>
        <dbReference type="EMBL" id="KAF4467070.1"/>
    </source>
</evidence>
<dbReference type="OrthoDB" id="5071059at2759"/>
<comment type="caution">
    <text evidence="1">The sequence shown here is derived from an EMBL/GenBank/DDBJ whole genome shotgun (WGS) entry which is preliminary data.</text>
</comment>
<keyword evidence="2" id="KW-1185">Reference proteome</keyword>
<evidence type="ECO:0000313" key="2">
    <source>
        <dbReference type="Proteomes" id="UP000554235"/>
    </source>
</evidence>
<reference evidence="1 2" key="1">
    <citation type="submission" date="2020-01" db="EMBL/GenBank/DDBJ databases">
        <title>Identification and distribution of gene clusters putatively required for synthesis of sphingolipid metabolism inhibitors in phylogenetically diverse species of the filamentous fungus Fusarium.</title>
        <authorList>
            <person name="Kim H.-S."/>
            <person name="Busman M."/>
            <person name="Brown D.W."/>
            <person name="Divon H."/>
            <person name="Uhlig S."/>
            <person name="Proctor R.H."/>
        </authorList>
    </citation>
    <scope>NUCLEOTIDE SEQUENCE [LARGE SCALE GENOMIC DNA]</scope>
    <source>
        <strain evidence="1 2">NRRL 20459</strain>
    </source>
</reference>
<accession>A0A8H4PC43</accession>
<gene>
    <name evidence="1" type="ORF">FALBO_6061</name>
</gene>
<protein>
    <submittedName>
        <fullName evidence="1">Uncharacterized protein</fullName>
    </submittedName>
</protein>
<proteinExistence type="predicted"/>
<dbReference type="AlphaFoldDB" id="A0A8H4PC43"/>
<organism evidence="1 2">
    <name type="scientific">Fusarium albosuccineum</name>
    <dbReference type="NCBI Taxonomy" id="1237068"/>
    <lineage>
        <taxon>Eukaryota</taxon>
        <taxon>Fungi</taxon>
        <taxon>Dikarya</taxon>
        <taxon>Ascomycota</taxon>
        <taxon>Pezizomycotina</taxon>
        <taxon>Sordariomycetes</taxon>
        <taxon>Hypocreomycetidae</taxon>
        <taxon>Hypocreales</taxon>
        <taxon>Nectriaceae</taxon>
        <taxon>Fusarium</taxon>
        <taxon>Fusarium decemcellulare species complex</taxon>
    </lineage>
</organism>
<name>A0A8H4PC43_9HYPO</name>
<dbReference type="EMBL" id="JAADYS010000794">
    <property type="protein sequence ID" value="KAF4467070.1"/>
    <property type="molecule type" value="Genomic_DNA"/>
</dbReference>
<sequence length="211" mass="23029">MNADGTAKLVANDNQVLATTVGNIHGTSFSHHEPQNVPFTESPKFFALGLDGAVGTRVQAGNLNASPCFLFRRAPQEVIVGSNTIMHHSMTVPGNIAAIKKLFIDKDWERAFDGGDISVERAKELATESRASLQEGGSLVVVARISPSLRPQVPSNGVPNLEDGVGTQSNRRWKECLPEVEKFLLTNDQLKGFTYKVPYMSNMVYPPELYS</sequence>
<dbReference type="Proteomes" id="UP000554235">
    <property type="component" value="Unassembled WGS sequence"/>
</dbReference>